<dbReference type="Gene3D" id="3.40.50.620">
    <property type="entry name" value="HUPs"/>
    <property type="match status" value="1"/>
</dbReference>
<evidence type="ECO:0000259" key="1">
    <source>
        <dbReference type="Pfam" id="PF01467"/>
    </source>
</evidence>
<accession>A0A7H9HK43</accession>
<keyword evidence="3" id="KW-1185">Reference proteome</keyword>
<dbReference type="GO" id="GO:0015937">
    <property type="term" value="P:coenzyme A biosynthetic process"/>
    <property type="evidence" value="ECO:0007669"/>
    <property type="project" value="TreeGrafter"/>
</dbReference>
<proteinExistence type="predicted"/>
<sequence length="323" mass="36698">MSLTTDLHLLKHGIEESEQKCQDNYLLKDIVAMRAAIVFQDIETLDFVKLESLFGDCLRDITFDDTSELDIILVDQFKSSVYLDNVLGRIYSSAREIFLSRKLFVTAINVLFDYSCTQSIEFDWLYVPNETLINRYQHRHVAVFEQPRIQGSSVLAGNYVEDTGRYKVSALGGTFDHIHDGHKILLTVAAFLTSNRLIVGVTDEELLVKKKYREYLECFDKRAQNVQQFLHLLKPNLDVQIVPIKDVCGPTGTVPEIECLVVSRETVAGGEFVNKTRLAKGLSKLDISVVNVLGGNEEDGWKEKLSSTELRKMLMQIKNNARN</sequence>
<dbReference type="GO" id="GO:0004140">
    <property type="term" value="F:dephospho-CoA kinase activity"/>
    <property type="evidence" value="ECO:0007669"/>
    <property type="project" value="TreeGrafter"/>
</dbReference>
<name>A0A7H9HK43_9SACH</name>
<evidence type="ECO:0000313" key="2">
    <source>
        <dbReference type="EMBL" id="QLQ77790.1"/>
    </source>
</evidence>
<feature type="domain" description="Cytidyltransferase-like" evidence="1">
    <location>
        <begin position="171"/>
        <end position="312"/>
    </location>
</feature>
<dbReference type="EMBL" id="CP059267">
    <property type="protein sequence ID" value="QLQ77790.1"/>
    <property type="molecule type" value="Genomic_DNA"/>
</dbReference>
<dbReference type="AlphaFoldDB" id="A0A7H9HK43"/>
<dbReference type="Proteomes" id="UP000510647">
    <property type="component" value="Chromosome 1"/>
</dbReference>
<reference evidence="2 3" key="1">
    <citation type="submission" date="2020-06" db="EMBL/GenBank/DDBJ databases">
        <title>The yeast mating-type switching endonuclease HO is a domesticated member of an unorthodox homing genetic element family.</title>
        <authorList>
            <person name="Coughlan A.Y."/>
            <person name="Lombardi L."/>
            <person name="Braun-Galleani S."/>
            <person name="Martos A.R."/>
            <person name="Galeote V."/>
            <person name="Bigey F."/>
            <person name="Dequin S."/>
            <person name="Byrne K.P."/>
            <person name="Wolfe K.H."/>
        </authorList>
    </citation>
    <scope>NUCLEOTIDE SEQUENCE [LARGE SCALE GENOMIC DNA]</scope>
    <source>
        <strain evidence="2 3">CBS2947</strain>
    </source>
</reference>
<evidence type="ECO:0000313" key="3">
    <source>
        <dbReference type="Proteomes" id="UP000510647"/>
    </source>
</evidence>
<dbReference type="OrthoDB" id="330671at2759"/>
<dbReference type="NCBIfam" id="NF001985">
    <property type="entry name" value="PRK00777.1"/>
    <property type="match status" value="1"/>
</dbReference>
<gene>
    <name evidence="2" type="ORF">HG537_0A00370</name>
</gene>
<dbReference type="Pfam" id="PF01467">
    <property type="entry name" value="CTP_transf_like"/>
    <property type="match status" value="1"/>
</dbReference>
<dbReference type="PANTHER" id="PTHR10695">
    <property type="entry name" value="DEPHOSPHO-COA KINASE-RELATED"/>
    <property type="match status" value="1"/>
</dbReference>
<protein>
    <recommendedName>
        <fullName evidence="1">Cytidyltransferase-like domain-containing protein</fullName>
    </recommendedName>
</protein>
<dbReference type="FunFam" id="3.40.50.620:FF:000238">
    <property type="entry name" value="Phosphopantetheine adenylyltransferase"/>
    <property type="match status" value="1"/>
</dbReference>
<dbReference type="InterPro" id="IPR014729">
    <property type="entry name" value="Rossmann-like_a/b/a_fold"/>
</dbReference>
<dbReference type="PANTHER" id="PTHR10695:SF46">
    <property type="entry name" value="BIFUNCTIONAL COENZYME A SYNTHASE-RELATED"/>
    <property type="match status" value="1"/>
</dbReference>
<dbReference type="CDD" id="cd02164">
    <property type="entry name" value="PPAT_CoAS"/>
    <property type="match status" value="1"/>
</dbReference>
<organism evidence="2 3">
    <name type="scientific">Torulaspora globosa</name>
    <dbReference type="NCBI Taxonomy" id="48254"/>
    <lineage>
        <taxon>Eukaryota</taxon>
        <taxon>Fungi</taxon>
        <taxon>Dikarya</taxon>
        <taxon>Ascomycota</taxon>
        <taxon>Saccharomycotina</taxon>
        <taxon>Saccharomycetes</taxon>
        <taxon>Saccharomycetales</taxon>
        <taxon>Saccharomycetaceae</taxon>
        <taxon>Torulaspora</taxon>
    </lineage>
</organism>
<dbReference type="InterPro" id="IPR004821">
    <property type="entry name" value="Cyt_trans-like"/>
</dbReference>
<dbReference type="SUPFAM" id="SSF52374">
    <property type="entry name" value="Nucleotidylyl transferase"/>
    <property type="match status" value="1"/>
</dbReference>